<organism evidence="6 7">
    <name type="scientific">Athelia psychrophila</name>
    <dbReference type="NCBI Taxonomy" id="1759441"/>
    <lineage>
        <taxon>Eukaryota</taxon>
        <taxon>Fungi</taxon>
        <taxon>Dikarya</taxon>
        <taxon>Basidiomycota</taxon>
        <taxon>Agaricomycotina</taxon>
        <taxon>Agaricomycetes</taxon>
        <taxon>Agaricomycetidae</taxon>
        <taxon>Atheliales</taxon>
        <taxon>Atheliaceae</taxon>
        <taxon>Athelia</taxon>
    </lineage>
</organism>
<keyword evidence="7" id="KW-1185">Reference proteome</keyword>
<reference evidence="6 7" key="1">
    <citation type="journal article" date="2016" name="Mol. Biol. Evol.">
        <title>Comparative Genomics of Early-Diverging Mushroom-Forming Fungi Provides Insights into the Origins of Lignocellulose Decay Capabilities.</title>
        <authorList>
            <person name="Nagy L.G."/>
            <person name="Riley R."/>
            <person name="Tritt A."/>
            <person name="Adam C."/>
            <person name="Daum C."/>
            <person name="Floudas D."/>
            <person name="Sun H."/>
            <person name="Yadav J.S."/>
            <person name="Pangilinan J."/>
            <person name="Larsson K.H."/>
            <person name="Matsuura K."/>
            <person name="Barry K."/>
            <person name="Labutti K."/>
            <person name="Kuo R."/>
            <person name="Ohm R.A."/>
            <person name="Bhattacharya S.S."/>
            <person name="Shirouzu T."/>
            <person name="Yoshinaga Y."/>
            <person name="Martin F.M."/>
            <person name="Grigoriev I.V."/>
            <person name="Hibbett D.S."/>
        </authorList>
    </citation>
    <scope>NUCLEOTIDE SEQUENCE [LARGE SCALE GENOMIC DNA]</scope>
    <source>
        <strain evidence="6 7">CBS 109695</strain>
    </source>
</reference>
<dbReference type="AlphaFoldDB" id="A0A166FI98"/>
<feature type="compositionally biased region" description="Polar residues" evidence="5">
    <location>
        <begin position="328"/>
        <end position="339"/>
    </location>
</feature>
<keyword evidence="3" id="KW-0963">Cytoplasm</keyword>
<protein>
    <submittedName>
        <fullName evidence="6">Uncharacterized protein</fullName>
    </submittedName>
</protein>
<feature type="region of interest" description="Disordered" evidence="5">
    <location>
        <begin position="103"/>
        <end position="134"/>
    </location>
</feature>
<name>A0A166FI98_9AGAM</name>
<evidence type="ECO:0000256" key="1">
    <source>
        <dbReference type="ARBA" id="ARBA00004123"/>
    </source>
</evidence>
<gene>
    <name evidence="6" type="ORF">FIBSPDRAFT_975037</name>
</gene>
<evidence type="ECO:0000313" key="6">
    <source>
        <dbReference type="EMBL" id="KZP16830.1"/>
    </source>
</evidence>
<evidence type="ECO:0000256" key="2">
    <source>
        <dbReference type="ARBA" id="ARBA00004496"/>
    </source>
</evidence>
<keyword evidence="4" id="KW-0539">Nucleus</keyword>
<dbReference type="GO" id="GO:0005737">
    <property type="term" value="C:cytoplasm"/>
    <property type="evidence" value="ECO:0007669"/>
    <property type="project" value="UniProtKB-SubCell"/>
</dbReference>
<sequence>MGRMAAEQGKNGPRDRWKRSVFAINQLQGSNKMLSRIESTDSGLPSEKTLEDQHWLELIDGKHRYGSNQLNYLVKIDGDGRLRWAKNSEVVDTSAGCWKDAGGGQGIVPQEAGDEDAPPPRSSFDSLPVTTGPTVTDEEKDAAVHYAGQAKGKNKLKKILKRHFTLNGMMDRLLRMTVKKNTWIYISDKKGNIFIGIKGWHCTHIVSIVGTLQNFHEFVDSLYERHVDMSKAHISKAEIALWGSVYLTVLTSHSRMTQKTFSVEHIKKAQQAKSKAVDRSKTKVKSAAHTVADVVMPQHHPEWKKHVLEGRRKTPQSASLPAEENGAANAQKSPESNGLTIAGGEGLPVPSGSEKTLEDQ</sequence>
<dbReference type="InterPro" id="IPR044159">
    <property type="entry name" value="IQM"/>
</dbReference>
<evidence type="ECO:0000256" key="4">
    <source>
        <dbReference type="ARBA" id="ARBA00023242"/>
    </source>
</evidence>
<comment type="subcellular location">
    <subcellularLocation>
        <location evidence="2">Cytoplasm</location>
    </subcellularLocation>
    <subcellularLocation>
        <location evidence="1">Nucleus</location>
    </subcellularLocation>
</comment>
<dbReference type="Proteomes" id="UP000076532">
    <property type="component" value="Unassembled WGS sequence"/>
</dbReference>
<dbReference type="GO" id="GO:0005634">
    <property type="term" value="C:nucleus"/>
    <property type="evidence" value="ECO:0007669"/>
    <property type="project" value="UniProtKB-SubCell"/>
</dbReference>
<dbReference type="PANTHER" id="PTHR31250:SF27">
    <property type="entry name" value="IQ DOMAIN-CONTAINING PROTEIN IQM5"/>
    <property type="match status" value="1"/>
</dbReference>
<accession>A0A166FI98</accession>
<dbReference type="PANTHER" id="PTHR31250">
    <property type="entry name" value="IQ DOMAIN-CONTAINING PROTEIN IQM3"/>
    <property type="match status" value="1"/>
</dbReference>
<dbReference type="OrthoDB" id="7344096at2759"/>
<dbReference type="EMBL" id="KV417589">
    <property type="protein sequence ID" value="KZP16830.1"/>
    <property type="molecule type" value="Genomic_DNA"/>
</dbReference>
<feature type="region of interest" description="Disordered" evidence="5">
    <location>
        <begin position="308"/>
        <end position="360"/>
    </location>
</feature>
<evidence type="ECO:0000256" key="3">
    <source>
        <dbReference type="ARBA" id="ARBA00022490"/>
    </source>
</evidence>
<evidence type="ECO:0000313" key="7">
    <source>
        <dbReference type="Proteomes" id="UP000076532"/>
    </source>
</evidence>
<evidence type="ECO:0000256" key="5">
    <source>
        <dbReference type="SAM" id="MobiDB-lite"/>
    </source>
</evidence>
<proteinExistence type="predicted"/>
<dbReference type="STRING" id="436010.A0A166FI98"/>
<feature type="compositionally biased region" description="Polar residues" evidence="5">
    <location>
        <begin position="123"/>
        <end position="134"/>
    </location>
</feature>